<evidence type="ECO:0000313" key="2">
    <source>
        <dbReference type="Proteomes" id="UP000052023"/>
    </source>
</evidence>
<dbReference type="AlphaFoldDB" id="A0A0R3MMP2"/>
<dbReference type="EMBL" id="LLYA01000192">
    <property type="protein sequence ID" value="KRR18688.1"/>
    <property type="molecule type" value="Genomic_DNA"/>
</dbReference>
<accession>A0A0R3MMP2</accession>
<reference evidence="1 2" key="1">
    <citation type="submission" date="2014-03" db="EMBL/GenBank/DDBJ databases">
        <title>Bradyrhizobium valentinum sp. nov., isolated from effective nodules of Lupinus mariae-josephae, a lupine endemic of basic-lime soils in Eastern Spain.</title>
        <authorList>
            <person name="Duran D."/>
            <person name="Rey L."/>
            <person name="Navarro A."/>
            <person name="Busquets A."/>
            <person name="Imperial J."/>
            <person name="Ruiz-Argueso T."/>
        </authorList>
    </citation>
    <scope>NUCLEOTIDE SEQUENCE [LARGE SCALE GENOMIC DNA]</scope>
    <source>
        <strain evidence="1 2">Ro19</strain>
    </source>
</reference>
<evidence type="ECO:0000313" key="1">
    <source>
        <dbReference type="EMBL" id="KRR18688.1"/>
    </source>
</evidence>
<comment type="caution">
    <text evidence="1">The sequence shown here is derived from an EMBL/GenBank/DDBJ whole genome shotgun (WGS) entry which is preliminary data.</text>
</comment>
<sequence>MFQRFLKARTIVNFKARSASRDTENDRARATSIFRSIEDALEGARAEQAGLKARIDDALARSAVTLGNDSDEYLTRDPEDSHYQNLLGREIAEGQRRLNELEATIRHIQFLKTALVTRFPDFDFGHSISHAKDSG</sequence>
<organism evidence="1 2">
    <name type="scientific">Bradyrhizobium retamae</name>
    <dbReference type="NCBI Taxonomy" id="1300035"/>
    <lineage>
        <taxon>Bacteria</taxon>
        <taxon>Pseudomonadati</taxon>
        <taxon>Pseudomonadota</taxon>
        <taxon>Alphaproteobacteria</taxon>
        <taxon>Hyphomicrobiales</taxon>
        <taxon>Nitrobacteraceae</taxon>
        <taxon>Bradyrhizobium</taxon>
    </lineage>
</organism>
<dbReference type="OrthoDB" id="8139499at2"/>
<protein>
    <submittedName>
        <fullName evidence="1">Uncharacterized protein</fullName>
    </submittedName>
</protein>
<dbReference type="Proteomes" id="UP000052023">
    <property type="component" value="Unassembled WGS sequence"/>
</dbReference>
<name>A0A0R3MMP2_9BRAD</name>
<keyword evidence="2" id="KW-1185">Reference proteome</keyword>
<gene>
    <name evidence="1" type="ORF">CQ13_09505</name>
</gene>
<dbReference type="RefSeq" id="WP_057846874.1">
    <property type="nucleotide sequence ID" value="NZ_LLYA01000192.1"/>
</dbReference>
<proteinExistence type="predicted"/>